<dbReference type="GO" id="GO:0016491">
    <property type="term" value="F:oxidoreductase activity"/>
    <property type="evidence" value="ECO:0007669"/>
    <property type="project" value="UniProtKB-KW"/>
</dbReference>
<dbReference type="InterPro" id="IPR052228">
    <property type="entry name" value="Sec_Metab_Biosynth_Oxidored"/>
</dbReference>
<dbReference type="PANTHER" id="PTHR47534">
    <property type="entry name" value="YALI0E05731P"/>
    <property type="match status" value="1"/>
</dbReference>
<proteinExistence type="predicted"/>
<gene>
    <name evidence="2" type="ORF">IMSHALPRED_002114</name>
</gene>
<reference evidence="2" key="1">
    <citation type="submission" date="2021-03" db="EMBL/GenBank/DDBJ databases">
        <authorList>
            <person name="Tagirdzhanova G."/>
        </authorList>
    </citation>
    <scope>NUCLEOTIDE SEQUENCE</scope>
</reference>
<dbReference type="EMBL" id="CAJPDT010000134">
    <property type="protein sequence ID" value="CAF9940653.1"/>
    <property type="molecule type" value="Genomic_DNA"/>
</dbReference>
<dbReference type="Proteomes" id="UP000664534">
    <property type="component" value="Unassembled WGS sequence"/>
</dbReference>
<dbReference type="SUPFAM" id="SSF51735">
    <property type="entry name" value="NAD(P)-binding Rossmann-fold domains"/>
    <property type="match status" value="1"/>
</dbReference>
<evidence type="ECO:0000313" key="3">
    <source>
        <dbReference type="Proteomes" id="UP000664534"/>
    </source>
</evidence>
<organism evidence="2 3">
    <name type="scientific">Imshaugia aleurites</name>
    <dbReference type="NCBI Taxonomy" id="172621"/>
    <lineage>
        <taxon>Eukaryota</taxon>
        <taxon>Fungi</taxon>
        <taxon>Dikarya</taxon>
        <taxon>Ascomycota</taxon>
        <taxon>Pezizomycotina</taxon>
        <taxon>Lecanoromycetes</taxon>
        <taxon>OSLEUM clade</taxon>
        <taxon>Lecanoromycetidae</taxon>
        <taxon>Lecanorales</taxon>
        <taxon>Lecanorineae</taxon>
        <taxon>Parmeliaceae</taxon>
        <taxon>Imshaugia</taxon>
    </lineage>
</organism>
<sequence length="361" mass="39050">MPPLPTIRTALASLPTGPPLVAAFPGGTTGIGSYVVTALARAFANHGSKLRVYVVGRNAVRADAVIAAGKRQSPGSEWRFIQATDLALIGEVDRCCAEIVRLETEAPFHGGQARLDLLYMSHCYPILKERSTTKEGLDAFLSTTYYSRIRFITQLMPLLTASPVPAHVISIYAGGMEDGSAKPGELPIGLPPPATYGITTVRKHTCFMKTFLFEDLAAQHAGHLSLAHIFPGLVDGPTFYSTDMPTWFRVVWRVVKPLASWFMTSEDDCGDVMLYLATERYPAKGSVGNGGERKSLVGGVEVARSTDGEVGGGSYALGQRGDVQAKGVSYEKVRREGLGQMVWDHTMESLGRIERDNARAE</sequence>
<dbReference type="PANTHER" id="PTHR47534:SF3">
    <property type="entry name" value="ALCOHOL DEHYDROGENASE-LIKE C-TERMINAL DOMAIN-CONTAINING PROTEIN"/>
    <property type="match status" value="1"/>
</dbReference>
<dbReference type="InterPro" id="IPR036291">
    <property type="entry name" value="NAD(P)-bd_dom_sf"/>
</dbReference>
<name>A0A8H3PHA5_9LECA</name>
<evidence type="ECO:0000256" key="1">
    <source>
        <dbReference type="ARBA" id="ARBA00023002"/>
    </source>
</evidence>
<keyword evidence="3" id="KW-1185">Reference proteome</keyword>
<accession>A0A8H3PHA5</accession>
<dbReference type="AlphaFoldDB" id="A0A8H3PHA5"/>
<protein>
    <submittedName>
        <fullName evidence="2">Uncharacterized protein</fullName>
    </submittedName>
</protein>
<dbReference type="Gene3D" id="3.40.50.720">
    <property type="entry name" value="NAD(P)-binding Rossmann-like Domain"/>
    <property type="match status" value="1"/>
</dbReference>
<comment type="caution">
    <text evidence="2">The sequence shown here is derived from an EMBL/GenBank/DDBJ whole genome shotgun (WGS) entry which is preliminary data.</text>
</comment>
<dbReference type="OrthoDB" id="2898509at2759"/>
<keyword evidence="1" id="KW-0560">Oxidoreductase</keyword>
<evidence type="ECO:0000313" key="2">
    <source>
        <dbReference type="EMBL" id="CAF9940653.1"/>
    </source>
</evidence>